<dbReference type="InterPro" id="IPR037185">
    <property type="entry name" value="EmrE-like"/>
</dbReference>
<dbReference type="PANTHER" id="PTHR22911">
    <property type="entry name" value="ACYL-MALONYL CONDENSING ENZYME-RELATED"/>
    <property type="match status" value="1"/>
</dbReference>
<dbReference type="AlphaFoldDB" id="A0A1I7K3T1"/>
<keyword evidence="7" id="KW-1185">Reference proteome</keyword>
<dbReference type="RefSeq" id="WP_054257866.1">
    <property type="nucleotide sequence ID" value="NZ_CYIG01000062.1"/>
</dbReference>
<comment type="subcellular location">
    <subcellularLocation>
        <location evidence="1">Membrane</location>
        <topology evidence="1">Multi-pass membrane protein</topology>
    </subcellularLocation>
</comment>
<dbReference type="Proteomes" id="UP000183656">
    <property type="component" value="Unassembled WGS sequence"/>
</dbReference>
<evidence type="ECO:0000256" key="1">
    <source>
        <dbReference type="ARBA" id="ARBA00004141"/>
    </source>
</evidence>
<evidence type="ECO:0000313" key="7">
    <source>
        <dbReference type="Proteomes" id="UP000183656"/>
    </source>
</evidence>
<evidence type="ECO:0000256" key="2">
    <source>
        <dbReference type="ARBA" id="ARBA00022692"/>
    </source>
</evidence>
<feature type="transmembrane region" description="Helical" evidence="5">
    <location>
        <begin position="210"/>
        <end position="230"/>
    </location>
</feature>
<evidence type="ECO:0000313" key="6">
    <source>
        <dbReference type="EMBL" id="SFU92104.1"/>
    </source>
</evidence>
<reference evidence="6 7" key="1">
    <citation type="submission" date="2016-10" db="EMBL/GenBank/DDBJ databases">
        <authorList>
            <person name="de Groot N.N."/>
        </authorList>
    </citation>
    <scope>NUCLEOTIDE SEQUENCE [LARGE SCALE GENOMIC DNA]</scope>
    <source>
        <strain evidence="6 7">R-24608</strain>
    </source>
</reference>
<protein>
    <recommendedName>
        <fullName evidence="8">EamA-like transporter family protein</fullName>
    </recommendedName>
</protein>
<keyword evidence="2 5" id="KW-0812">Transmembrane</keyword>
<keyword evidence="3 5" id="KW-1133">Transmembrane helix</keyword>
<evidence type="ECO:0000256" key="5">
    <source>
        <dbReference type="SAM" id="Phobius"/>
    </source>
</evidence>
<evidence type="ECO:0000256" key="4">
    <source>
        <dbReference type="ARBA" id="ARBA00023136"/>
    </source>
</evidence>
<feature type="transmembrane region" description="Helical" evidence="5">
    <location>
        <begin position="124"/>
        <end position="146"/>
    </location>
</feature>
<organism evidence="6 7">
    <name type="scientific">Paenacidovorax caeni</name>
    <dbReference type="NCBI Taxonomy" id="343013"/>
    <lineage>
        <taxon>Bacteria</taxon>
        <taxon>Pseudomonadati</taxon>
        <taxon>Pseudomonadota</taxon>
        <taxon>Betaproteobacteria</taxon>
        <taxon>Burkholderiales</taxon>
        <taxon>Comamonadaceae</taxon>
        <taxon>Paenacidovorax</taxon>
    </lineage>
</organism>
<dbReference type="Gene3D" id="1.10.3730.20">
    <property type="match status" value="1"/>
</dbReference>
<evidence type="ECO:0000256" key="3">
    <source>
        <dbReference type="ARBA" id="ARBA00022989"/>
    </source>
</evidence>
<gene>
    <name evidence="6" type="ORF">SAMN04489707_103712</name>
</gene>
<dbReference type="OrthoDB" id="8524934at2"/>
<name>A0A1I7K3T1_9BURK</name>
<dbReference type="PANTHER" id="PTHR22911:SF6">
    <property type="entry name" value="SOLUTE CARRIER FAMILY 35 MEMBER G1"/>
    <property type="match status" value="1"/>
</dbReference>
<feature type="transmembrane region" description="Helical" evidence="5">
    <location>
        <begin position="269"/>
        <end position="290"/>
    </location>
</feature>
<feature type="transmembrane region" description="Helical" evidence="5">
    <location>
        <begin position="185"/>
        <end position="204"/>
    </location>
</feature>
<sequence length="304" mass="32163">MQALWMVLAAFLFASMGVCVKTASAFFNTAELVCYRGLVSMALLWTLARAQGVPLATRYPGMHAWRSLLGVASLGAWFYAVAYLPLATAMTLNYMSSVWIAAFLVGGTLLAWRPSARTPRPPLQVPLVFTVLAGFGGVVLMLRPSIAPEQMFAGLVGLASGLTAAFAYMQVVALSRLGEPETRTVFYFALGAALGGGAGMAMAGTSPWPGWNALWLLPLGLFAALGQLCLTRAYASARTQRGTLVVANLQYSGIVFASLYGMLLFSEHIPPICWAGMALIVASGMAATILRTQAAPGTPPVKED</sequence>
<feature type="transmembrane region" description="Helical" evidence="5">
    <location>
        <begin position="92"/>
        <end position="112"/>
    </location>
</feature>
<dbReference type="EMBL" id="FPBX01000037">
    <property type="protein sequence ID" value="SFU92104.1"/>
    <property type="molecule type" value="Genomic_DNA"/>
</dbReference>
<feature type="transmembrane region" description="Helical" evidence="5">
    <location>
        <begin position="152"/>
        <end position="173"/>
    </location>
</feature>
<evidence type="ECO:0008006" key="8">
    <source>
        <dbReference type="Google" id="ProtNLM"/>
    </source>
</evidence>
<proteinExistence type="predicted"/>
<keyword evidence="4 5" id="KW-0472">Membrane</keyword>
<dbReference type="SUPFAM" id="SSF103481">
    <property type="entry name" value="Multidrug resistance efflux transporter EmrE"/>
    <property type="match status" value="1"/>
</dbReference>
<accession>A0A1I7K3T1</accession>
<feature type="transmembrane region" description="Helical" evidence="5">
    <location>
        <begin position="68"/>
        <end position="86"/>
    </location>
</feature>
<dbReference type="STRING" id="343013.SAMN04489707_103712"/>
<feature type="transmembrane region" description="Helical" evidence="5">
    <location>
        <begin position="242"/>
        <end position="263"/>
    </location>
</feature>
<dbReference type="GO" id="GO:0016020">
    <property type="term" value="C:membrane"/>
    <property type="evidence" value="ECO:0007669"/>
    <property type="project" value="UniProtKB-SubCell"/>
</dbReference>